<dbReference type="AlphaFoldDB" id="A0A2T1DUW9"/>
<dbReference type="EMBL" id="PVWK01000152">
    <property type="protein sequence ID" value="PSB24174.1"/>
    <property type="molecule type" value="Genomic_DNA"/>
</dbReference>
<name>A0A2T1DUW9_9CYAN</name>
<dbReference type="PANTHER" id="PTHR34800">
    <property type="entry name" value="TETRAPYRROLE-BINDING PROTEIN, CHLOROPLASTIC"/>
    <property type="match status" value="1"/>
</dbReference>
<dbReference type="OrthoDB" id="7915178at2"/>
<dbReference type="GO" id="GO:0046906">
    <property type="term" value="F:tetrapyrrole binding"/>
    <property type="evidence" value="ECO:0007669"/>
    <property type="project" value="TreeGrafter"/>
</dbReference>
<dbReference type="InterPro" id="IPR008629">
    <property type="entry name" value="GUN4-like"/>
</dbReference>
<comment type="caution">
    <text evidence="2">The sequence shown here is derived from an EMBL/GenBank/DDBJ whole genome shotgun (WGS) entry which is preliminary data.</text>
</comment>
<dbReference type="SUPFAM" id="SSF140869">
    <property type="entry name" value="GUN4-like"/>
    <property type="match status" value="1"/>
</dbReference>
<dbReference type="CDD" id="cd16383">
    <property type="entry name" value="GUN4"/>
    <property type="match status" value="1"/>
</dbReference>
<protein>
    <recommendedName>
        <fullName evidence="1">GUN4-like domain-containing protein</fullName>
    </recommendedName>
</protein>
<accession>A0A2T1DUW9</accession>
<dbReference type="Pfam" id="PF05419">
    <property type="entry name" value="GUN4"/>
    <property type="match status" value="1"/>
</dbReference>
<evidence type="ECO:0000259" key="1">
    <source>
        <dbReference type="Pfam" id="PF05419"/>
    </source>
</evidence>
<feature type="domain" description="GUN4-like" evidence="1">
    <location>
        <begin position="20"/>
        <end position="111"/>
    </location>
</feature>
<dbReference type="PANTHER" id="PTHR34800:SF1">
    <property type="entry name" value="TETRAPYRROLE-BINDING PROTEIN, CHLOROPLASTIC"/>
    <property type="match status" value="1"/>
</dbReference>
<evidence type="ECO:0000313" key="3">
    <source>
        <dbReference type="Proteomes" id="UP000239576"/>
    </source>
</evidence>
<keyword evidence="3" id="KW-1185">Reference proteome</keyword>
<gene>
    <name evidence="2" type="ORF">C7B82_28200</name>
</gene>
<proteinExistence type="predicted"/>
<reference evidence="3" key="1">
    <citation type="submission" date="2018-02" db="EMBL/GenBank/DDBJ databases">
        <authorList>
            <person name="Moore K."/>
            <person name="Momper L."/>
        </authorList>
    </citation>
    <scope>NUCLEOTIDE SEQUENCE [LARGE SCALE GENOMIC DNA]</scope>
    <source>
        <strain evidence="3">ULC18</strain>
    </source>
</reference>
<dbReference type="Gene3D" id="1.25.40.620">
    <property type="match status" value="1"/>
</dbReference>
<dbReference type="Gene3D" id="1.10.10.1770">
    <property type="entry name" value="Gun4-like"/>
    <property type="match status" value="1"/>
</dbReference>
<organism evidence="2 3">
    <name type="scientific">Stenomitos frigidus ULC18</name>
    <dbReference type="NCBI Taxonomy" id="2107698"/>
    <lineage>
        <taxon>Bacteria</taxon>
        <taxon>Bacillati</taxon>
        <taxon>Cyanobacteriota</taxon>
        <taxon>Cyanophyceae</taxon>
        <taxon>Leptolyngbyales</taxon>
        <taxon>Leptolyngbyaceae</taxon>
        <taxon>Stenomitos</taxon>
    </lineage>
</organism>
<dbReference type="InterPro" id="IPR037215">
    <property type="entry name" value="GUN4-like_sf"/>
</dbReference>
<reference evidence="2 3" key="2">
    <citation type="submission" date="2018-03" db="EMBL/GenBank/DDBJ databases">
        <title>The ancient ancestry and fast evolution of plastids.</title>
        <authorList>
            <person name="Moore K.R."/>
            <person name="Magnabosco C."/>
            <person name="Momper L."/>
            <person name="Gold D.A."/>
            <person name="Bosak T."/>
            <person name="Fournier G.P."/>
        </authorList>
    </citation>
    <scope>NUCLEOTIDE SEQUENCE [LARGE SCALE GENOMIC DNA]</scope>
    <source>
        <strain evidence="2 3">ULC18</strain>
    </source>
</reference>
<evidence type="ECO:0000313" key="2">
    <source>
        <dbReference type="EMBL" id="PSB24174.1"/>
    </source>
</evidence>
<dbReference type="Proteomes" id="UP000239576">
    <property type="component" value="Unassembled WGS sequence"/>
</dbReference>
<sequence length="137" mass="15761">MHASNYSDFTHQLKIDRPLVILQVTGRKDGNEIESKDVEAFPLTDLRTINNLWLNYSKRRFGFSTQMRIWEDASQDYEAFGDRVGWREGDSWLYYAEIIFDVSAPKGHLPVPFAGADGLDGFDATYFMMALLSRRGL</sequence>